<feature type="compositionally biased region" description="Basic and acidic residues" evidence="1">
    <location>
        <begin position="382"/>
        <end position="396"/>
    </location>
</feature>
<feature type="compositionally biased region" description="Basic residues" evidence="1">
    <location>
        <begin position="808"/>
        <end position="826"/>
    </location>
</feature>
<protein>
    <submittedName>
        <fullName evidence="2">Uncharacterized protein</fullName>
    </submittedName>
</protein>
<evidence type="ECO:0000313" key="3">
    <source>
        <dbReference type="Proteomes" id="UP001605036"/>
    </source>
</evidence>
<keyword evidence="3" id="KW-1185">Reference proteome</keyword>
<feature type="compositionally biased region" description="Basic and acidic residues" evidence="1">
    <location>
        <begin position="137"/>
        <end position="150"/>
    </location>
</feature>
<organism evidence="2 3">
    <name type="scientific">Riccia fluitans</name>
    <dbReference type="NCBI Taxonomy" id="41844"/>
    <lineage>
        <taxon>Eukaryota</taxon>
        <taxon>Viridiplantae</taxon>
        <taxon>Streptophyta</taxon>
        <taxon>Embryophyta</taxon>
        <taxon>Marchantiophyta</taxon>
        <taxon>Marchantiopsida</taxon>
        <taxon>Marchantiidae</taxon>
        <taxon>Marchantiales</taxon>
        <taxon>Ricciaceae</taxon>
        <taxon>Riccia</taxon>
    </lineage>
</organism>
<proteinExistence type="predicted"/>
<feature type="region of interest" description="Disordered" evidence="1">
    <location>
        <begin position="800"/>
        <end position="868"/>
    </location>
</feature>
<feature type="region of interest" description="Disordered" evidence="1">
    <location>
        <begin position="883"/>
        <end position="918"/>
    </location>
</feature>
<name>A0ABD1Y692_9MARC</name>
<evidence type="ECO:0000313" key="2">
    <source>
        <dbReference type="EMBL" id="KAL2621924.1"/>
    </source>
</evidence>
<feature type="region of interest" description="Disordered" evidence="1">
    <location>
        <begin position="353"/>
        <end position="465"/>
    </location>
</feature>
<feature type="region of interest" description="Disordered" evidence="1">
    <location>
        <begin position="98"/>
        <end position="185"/>
    </location>
</feature>
<gene>
    <name evidence="2" type="ORF">R1flu_002129</name>
</gene>
<dbReference type="EMBL" id="JBHFFA010000006">
    <property type="protein sequence ID" value="KAL2621924.1"/>
    <property type="molecule type" value="Genomic_DNA"/>
</dbReference>
<dbReference type="PANTHER" id="PTHR38371">
    <property type="entry name" value="RHO GTPASE-ACTIVATING PROTEIN"/>
    <property type="match status" value="1"/>
</dbReference>
<sequence length="918" mass="101740">MATPSTGGTPSVRDVRRARDVRFSFSPRPKFGSPSLSLDIEKFPPPPSFDDCHEEGLCKSDEKQNCKRIRLLNDEAVPSFYHSLKEVRVPLDFGDYKYQETPARDEGKQGQETKEGQQCEYPSSQIERLSPFKRKERAGADSSKDAEERGSSQGRAHKVFSGLSFSLGLEGNPPTEKSGAGFSKKDVSTLSPTFFEWRFKDGEFPDDARPRSPSFKQKTELRAHSVPSLESQRRLGGFPPSPKLSVRMKIEPTFSASQDDGNAGSVSSGKHYLESRAGRLAAKRVSSSEAEQVLDEVLQPTKEPGAVDSTRNPMVGMIGKKKEHQEYESSDGQNLASPLLNTSGATVIVLSQETDEKSFPRKLKLSSASSKISLGHKTPAHSKRDSQLRQREKVDVIDITTPPSSRKAAPKRPVQNSRQCSLSDFVPDSEEEGEFEIIPKRRKPSKPSPHVKVEPTSTDFLEDFPSSQILGKTAGDERSPGTPVFEQKKVFKRLRRGSTSGSKDSLIGQAPKVIIDLSAGLKKVKMERSDLSLDQNKPVRAAVEDLKELTTGCSQRNNQDEFDDIEDVSDCELTCAGSRPHRDRRSLQVRIHPKKLSLSTPSPASGRKPILYIPGLDSSTLAKKPAPVKTESVTCLETRFFSAATTRNYGNVKAEPITLSDDEEPALDRPRVFFPTEVNRSTGVFEKQTIFPETRRAGSRPDFPERLSSWKGKSPVVDGSDLRESFTESFSGDPTACPVDKFASENDNDRIAYLLRQRLPHFKAVDALLVDGGLDEEPVYIDYRNQFGRSQGMDSTAFADLDCTQPQSRRKQKRPSSKGTKGRKAKFSSTSSQRTTTTRSPAKGKRKAWTLFREPKRDPSASASTSAKGYWIVETGKRVYVKDGQSLSGRSAYMAYKRDSGKKSGTKTKRKPASKSKR</sequence>
<feature type="compositionally biased region" description="Low complexity" evidence="1">
    <location>
        <begin position="828"/>
        <end position="840"/>
    </location>
</feature>
<dbReference type="PANTHER" id="PTHR38371:SF1">
    <property type="entry name" value="RHO GTPASE-ACTIVATING PROTEIN"/>
    <property type="match status" value="1"/>
</dbReference>
<comment type="caution">
    <text evidence="2">The sequence shown here is derived from an EMBL/GenBank/DDBJ whole genome shotgun (WGS) entry which is preliminary data.</text>
</comment>
<dbReference type="AlphaFoldDB" id="A0ABD1Y692"/>
<reference evidence="2 3" key="1">
    <citation type="submission" date="2024-09" db="EMBL/GenBank/DDBJ databases">
        <title>Chromosome-scale assembly of Riccia fluitans.</title>
        <authorList>
            <person name="Paukszto L."/>
            <person name="Sawicki J."/>
            <person name="Karawczyk K."/>
            <person name="Piernik-Szablinska J."/>
            <person name="Szczecinska M."/>
            <person name="Mazdziarz M."/>
        </authorList>
    </citation>
    <scope>NUCLEOTIDE SEQUENCE [LARGE SCALE GENOMIC DNA]</scope>
    <source>
        <strain evidence="2">Rf_01</strain>
        <tissue evidence="2">Aerial parts of the thallus</tissue>
    </source>
</reference>
<feature type="compositionally biased region" description="Basic residues" evidence="1">
    <location>
        <begin position="904"/>
        <end position="918"/>
    </location>
</feature>
<accession>A0ABD1Y692</accession>
<dbReference type="Proteomes" id="UP001605036">
    <property type="component" value="Unassembled WGS sequence"/>
</dbReference>
<evidence type="ECO:0000256" key="1">
    <source>
        <dbReference type="SAM" id="MobiDB-lite"/>
    </source>
</evidence>
<feature type="compositionally biased region" description="Basic and acidic residues" evidence="1">
    <location>
        <begin position="98"/>
        <end position="117"/>
    </location>
</feature>
<feature type="region of interest" description="Disordered" evidence="1">
    <location>
        <begin position="201"/>
        <end position="245"/>
    </location>
</feature>
<feature type="compositionally biased region" description="Basic and acidic residues" evidence="1">
    <location>
        <begin position="201"/>
        <end position="210"/>
    </location>
</feature>
<feature type="region of interest" description="Disordered" evidence="1">
    <location>
        <begin position="283"/>
        <end position="313"/>
    </location>
</feature>